<comment type="caution">
    <text evidence="1">The sequence shown here is derived from an EMBL/GenBank/DDBJ whole genome shotgun (WGS) entry which is preliminary data.</text>
</comment>
<reference evidence="1 2" key="1">
    <citation type="submission" date="2024-06" db="EMBL/GenBank/DDBJ databases">
        <title>Complete genome of Phlyctema vagabunda strain 19-DSS-EL-015.</title>
        <authorList>
            <person name="Fiorenzani C."/>
        </authorList>
    </citation>
    <scope>NUCLEOTIDE SEQUENCE [LARGE SCALE GENOMIC DNA]</scope>
    <source>
        <strain evidence="1 2">19-DSS-EL-015</strain>
    </source>
</reference>
<sequence length="219" mass="25480">MANCNSKNDIREKVLAYVSKQCSGNWEAFAERTEDALVNQYMSVLSERLVKVLTRDIDFVLPTTGIPKPVASHLAIASPPEFLDLRRADWGEFIDWVKTVLDREVLKEQSERWYLHERKRLLREFRTALKHVRVRQEFVENLDQSGRVSLVLFKDDTLASIQNVSPDKLKWLGWKRDSPTESYWRYSEGKAAELFKVQMDGEVVGIWDADGDINWDEGM</sequence>
<organism evidence="1 2">
    <name type="scientific">Phlyctema vagabunda</name>
    <dbReference type="NCBI Taxonomy" id="108571"/>
    <lineage>
        <taxon>Eukaryota</taxon>
        <taxon>Fungi</taxon>
        <taxon>Dikarya</taxon>
        <taxon>Ascomycota</taxon>
        <taxon>Pezizomycotina</taxon>
        <taxon>Leotiomycetes</taxon>
        <taxon>Helotiales</taxon>
        <taxon>Dermateaceae</taxon>
        <taxon>Phlyctema</taxon>
    </lineage>
</organism>
<keyword evidence="2" id="KW-1185">Reference proteome</keyword>
<evidence type="ECO:0000313" key="1">
    <source>
        <dbReference type="EMBL" id="KAL3421700.1"/>
    </source>
</evidence>
<dbReference type="Proteomes" id="UP001629113">
    <property type="component" value="Unassembled WGS sequence"/>
</dbReference>
<dbReference type="EMBL" id="JBFCZG010000005">
    <property type="protein sequence ID" value="KAL3421700.1"/>
    <property type="molecule type" value="Genomic_DNA"/>
</dbReference>
<protein>
    <submittedName>
        <fullName evidence="1">Uncharacterized protein</fullName>
    </submittedName>
</protein>
<evidence type="ECO:0000313" key="2">
    <source>
        <dbReference type="Proteomes" id="UP001629113"/>
    </source>
</evidence>
<gene>
    <name evidence="1" type="ORF">PVAG01_05856</name>
</gene>
<name>A0ABR4PEI2_9HELO</name>
<accession>A0ABR4PEI2</accession>
<proteinExistence type="predicted"/>